<protein>
    <submittedName>
        <fullName evidence="2">Extracellular solute-binding protein</fullName>
    </submittedName>
</protein>
<dbReference type="SUPFAM" id="SSF53850">
    <property type="entry name" value="Periplasmic binding protein-like II"/>
    <property type="match status" value="1"/>
</dbReference>
<evidence type="ECO:0000313" key="2">
    <source>
        <dbReference type="EMBL" id="HIR50887.1"/>
    </source>
</evidence>
<dbReference type="Proteomes" id="UP000824239">
    <property type="component" value="Unassembled WGS sequence"/>
</dbReference>
<dbReference type="AlphaFoldDB" id="A0A9D1IX23"/>
<reference evidence="2" key="2">
    <citation type="journal article" date="2021" name="PeerJ">
        <title>Extensive microbial diversity within the chicken gut microbiome revealed by metagenomics and culture.</title>
        <authorList>
            <person name="Gilroy R."/>
            <person name="Ravi A."/>
            <person name="Getino M."/>
            <person name="Pursley I."/>
            <person name="Horton D.L."/>
            <person name="Alikhan N.F."/>
            <person name="Baker D."/>
            <person name="Gharbi K."/>
            <person name="Hall N."/>
            <person name="Watson M."/>
            <person name="Adriaenssens E.M."/>
            <person name="Foster-Nyarko E."/>
            <person name="Jarju S."/>
            <person name="Secka A."/>
            <person name="Antonio M."/>
            <person name="Oren A."/>
            <person name="Chaudhuri R.R."/>
            <person name="La Ragione R."/>
            <person name="Hildebrand F."/>
            <person name="Pallen M.J."/>
        </authorList>
    </citation>
    <scope>NUCLEOTIDE SEQUENCE</scope>
    <source>
        <strain evidence="2">ChiBcec15-4380</strain>
    </source>
</reference>
<comment type="caution">
    <text evidence="2">The sequence shown here is derived from an EMBL/GenBank/DDBJ whole genome shotgun (WGS) entry which is preliminary data.</text>
</comment>
<feature type="signal peptide" evidence="1">
    <location>
        <begin position="1"/>
        <end position="20"/>
    </location>
</feature>
<keyword evidence="1" id="KW-0732">Signal</keyword>
<dbReference type="Gene3D" id="3.40.190.10">
    <property type="entry name" value="Periplasmic binding protein-like II"/>
    <property type="match status" value="1"/>
</dbReference>
<dbReference type="Pfam" id="PF01547">
    <property type="entry name" value="SBP_bac_1"/>
    <property type="match status" value="1"/>
</dbReference>
<dbReference type="PROSITE" id="PS51257">
    <property type="entry name" value="PROKAR_LIPOPROTEIN"/>
    <property type="match status" value="1"/>
</dbReference>
<dbReference type="InterPro" id="IPR006059">
    <property type="entry name" value="SBP"/>
</dbReference>
<reference evidence="2" key="1">
    <citation type="submission" date="2020-10" db="EMBL/GenBank/DDBJ databases">
        <authorList>
            <person name="Gilroy R."/>
        </authorList>
    </citation>
    <scope>NUCLEOTIDE SEQUENCE</scope>
    <source>
        <strain evidence="2">ChiBcec15-4380</strain>
    </source>
</reference>
<name>A0A9D1IX23_9FIRM</name>
<dbReference type="PANTHER" id="PTHR43649">
    <property type="entry name" value="ARABINOSE-BINDING PROTEIN-RELATED"/>
    <property type="match status" value="1"/>
</dbReference>
<dbReference type="PANTHER" id="PTHR43649:SF12">
    <property type="entry name" value="DIACETYLCHITOBIOSE BINDING PROTEIN DASA"/>
    <property type="match status" value="1"/>
</dbReference>
<accession>A0A9D1IX23</accession>
<gene>
    <name evidence="2" type="ORF">IAA53_06335</name>
</gene>
<dbReference type="EMBL" id="DVHE01000050">
    <property type="protein sequence ID" value="HIR50887.1"/>
    <property type="molecule type" value="Genomic_DNA"/>
</dbReference>
<organism evidence="2 3">
    <name type="scientific">Candidatus Avoscillospira avicola</name>
    <dbReference type="NCBI Taxonomy" id="2840706"/>
    <lineage>
        <taxon>Bacteria</taxon>
        <taxon>Bacillati</taxon>
        <taxon>Bacillota</taxon>
        <taxon>Clostridia</taxon>
        <taxon>Eubacteriales</taxon>
        <taxon>Oscillospiraceae</taxon>
        <taxon>Oscillospiraceae incertae sedis</taxon>
        <taxon>Candidatus Avoscillospira</taxon>
    </lineage>
</organism>
<evidence type="ECO:0000313" key="3">
    <source>
        <dbReference type="Proteomes" id="UP000824239"/>
    </source>
</evidence>
<sequence>MKKRITALLLAAVLVVGLLAGCSSKTDSTEQETQEGQPQYAYQTTFTPLDFGESLNVSYINGLCISGDTLYFAANCVVGQKEDVNPATGEPNLDENGEPYMYDVYEPRLFRMDSETMEITMLEGYKPPQVPEGMQGSASVNSITAGTDGTIWINEQMYTYAYNIPEDFDPNTDDIWQYYEEGENTSRYLQLDADGNTLETRELGSENGYVNNIYIDDQGYFYSTDWSNVFIYDSEGKQVASIPVESGLNNLVKLNDGKVYASIWKSEEDSSYIALTQVDPETKSFSEEEMRLPNSAYNIYPGNDKYRFLYDVNGTIYGYNETTGEGERLFAWLDCDINSDTINQFTVRSDGSVLALENQYSEEEMRNIYNLITIKQVDASTVPQKETLTLACMYLDWNLKSEIVDFNRSQDKVRIQVVDYSQYNTDDNYDAGLQKLGTEILSGKVPDILSTSGLPMDQYAGKGIFLDLWPLIDADTELGGRDALMTHLFDVMSMDGKLYQVISSFSIDTVAGRTDVVGDRTSWTLQELQEARAAMGENVSIFGESDVKADILNTCVAHGADSFIDWANKTCNFDSQEFIDMLNFANSFPKEFDWENYDWETSESEYSRLHSGKQMLTRAYIYSFDDVQYQKALHGGEITFIGYPTTTGNGSSFNISNGLAISAACKNPDAAWSFVRTYLTEEFQTENGMWQFPTNKNAFEKYKEESMKQEYTTDPETGEQIPVSDHSYGFSDGTEIQVYAMTQEEYDAFMRLYESCNSITAYNEEINNIISEETAAFFDGQKTAEETASLIQNRISLYINEQG</sequence>
<proteinExistence type="predicted"/>
<dbReference type="InterPro" id="IPR050490">
    <property type="entry name" value="Bact_solute-bd_prot1"/>
</dbReference>
<evidence type="ECO:0000256" key="1">
    <source>
        <dbReference type="SAM" id="SignalP"/>
    </source>
</evidence>
<feature type="chain" id="PRO_5038715234" evidence="1">
    <location>
        <begin position="21"/>
        <end position="803"/>
    </location>
</feature>
<dbReference type="SUPFAM" id="SSF101898">
    <property type="entry name" value="NHL repeat"/>
    <property type="match status" value="1"/>
</dbReference>